<dbReference type="PANTHER" id="PTHR10587:SF133">
    <property type="entry name" value="CHITIN DEACETYLASE 1-RELATED"/>
    <property type="match status" value="1"/>
</dbReference>
<name>A0A3A1UY39_9BACL</name>
<reference evidence="6 7" key="1">
    <citation type="submission" date="2018-09" db="EMBL/GenBank/DDBJ databases">
        <title>Paenibacillus aracenensis nov. sp. isolated from a cave in southern Spain.</title>
        <authorList>
            <person name="Jurado V."/>
            <person name="Gutierrez-Patricio S."/>
            <person name="Gonzalez-Pimentel J.L."/>
            <person name="Miller A.Z."/>
            <person name="Laiz L."/>
            <person name="Saiz-Jimenez C."/>
        </authorList>
    </citation>
    <scope>NUCLEOTIDE SEQUENCE [LARGE SCALE GENOMIC DNA]</scope>
    <source>
        <strain evidence="6 7">DSM 22867</strain>
    </source>
</reference>
<dbReference type="RefSeq" id="WP_119599066.1">
    <property type="nucleotide sequence ID" value="NZ_QXQA01000004.1"/>
</dbReference>
<dbReference type="EMBL" id="QXQA01000004">
    <property type="protein sequence ID" value="RIX53457.1"/>
    <property type="molecule type" value="Genomic_DNA"/>
</dbReference>
<dbReference type="InterPro" id="IPR011330">
    <property type="entry name" value="Glyco_hydro/deAcase_b/a-brl"/>
</dbReference>
<dbReference type="SUPFAM" id="SSF88713">
    <property type="entry name" value="Glycoside hydrolase/deacetylase"/>
    <property type="match status" value="1"/>
</dbReference>
<proteinExistence type="predicted"/>
<dbReference type="PROSITE" id="PS51677">
    <property type="entry name" value="NODB"/>
    <property type="match status" value="1"/>
</dbReference>
<dbReference type="GO" id="GO:0005975">
    <property type="term" value="P:carbohydrate metabolic process"/>
    <property type="evidence" value="ECO:0007669"/>
    <property type="project" value="InterPro"/>
</dbReference>
<sequence length="286" mass="31264">MRKKWTFFIALILVAGLAGCSNGESDTAASNAVLMERADEPASSEPAASDPAVTVSAAAAPTPTAAPAPDTEAIQQPLYRLNEVYRFVPIRDDVPDKAVLLTFDDGPKDEAIIESLMDTLDKHNAKAIFFVNGYRVKQNPELLKLIFERGGTIGNHSYDHINLKNEEASVVEEQIGSVQTAVEELTGARPKFFRPPFGAGDEAVKEVAKKHGLLYMTWSNGSLDWDSSARDKPEVVVKNVMEQLHPGANILMHELQWTADALDELLSKIEAEGYVFIDPATIETVE</sequence>
<organism evidence="6 7">
    <name type="scientific">Paenibacillus nanensis</name>
    <dbReference type="NCBI Taxonomy" id="393251"/>
    <lineage>
        <taxon>Bacteria</taxon>
        <taxon>Bacillati</taxon>
        <taxon>Bacillota</taxon>
        <taxon>Bacilli</taxon>
        <taxon>Bacillales</taxon>
        <taxon>Paenibacillaceae</taxon>
        <taxon>Paenibacillus</taxon>
    </lineage>
</organism>
<accession>A0A3A1UY39</accession>
<evidence type="ECO:0000313" key="6">
    <source>
        <dbReference type="EMBL" id="RIX53457.1"/>
    </source>
</evidence>
<feature type="chain" id="PRO_5039545024" evidence="4">
    <location>
        <begin position="21"/>
        <end position="286"/>
    </location>
</feature>
<evidence type="ECO:0000256" key="1">
    <source>
        <dbReference type="ARBA" id="ARBA00022723"/>
    </source>
</evidence>
<dbReference type="Proteomes" id="UP000266482">
    <property type="component" value="Unassembled WGS sequence"/>
</dbReference>
<evidence type="ECO:0000256" key="2">
    <source>
        <dbReference type="ARBA" id="ARBA00022801"/>
    </source>
</evidence>
<comment type="caution">
    <text evidence="6">The sequence shown here is derived from an EMBL/GenBank/DDBJ whole genome shotgun (WGS) entry which is preliminary data.</text>
</comment>
<feature type="signal peptide" evidence="4">
    <location>
        <begin position="1"/>
        <end position="20"/>
    </location>
</feature>
<evidence type="ECO:0000313" key="7">
    <source>
        <dbReference type="Proteomes" id="UP000266482"/>
    </source>
</evidence>
<feature type="domain" description="NodB homology" evidence="5">
    <location>
        <begin position="97"/>
        <end position="277"/>
    </location>
</feature>
<protein>
    <submittedName>
        <fullName evidence="6">Polysaccharide deacetylase family protein</fullName>
    </submittedName>
</protein>
<feature type="region of interest" description="Disordered" evidence="3">
    <location>
        <begin position="37"/>
        <end position="71"/>
    </location>
</feature>
<evidence type="ECO:0000259" key="5">
    <source>
        <dbReference type="PROSITE" id="PS51677"/>
    </source>
</evidence>
<keyword evidence="2" id="KW-0378">Hydrolase</keyword>
<evidence type="ECO:0000256" key="3">
    <source>
        <dbReference type="SAM" id="MobiDB-lite"/>
    </source>
</evidence>
<dbReference type="InterPro" id="IPR002509">
    <property type="entry name" value="NODB_dom"/>
</dbReference>
<keyword evidence="7" id="KW-1185">Reference proteome</keyword>
<dbReference type="GO" id="GO:0016810">
    <property type="term" value="F:hydrolase activity, acting on carbon-nitrogen (but not peptide) bonds"/>
    <property type="evidence" value="ECO:0007669"/>
    <property type="project" value="InterPro"/>
</dbReference>
<dbReference type="Pfam" id="PF01522">
    <property type="entry name" value="Polysacc_deac_1"/>
    <property type="match status" value="1"/>
</dbReference>
<dbReference type="GO" id="GO:0046872">
    <property type="term" value="F:metal ion binding"/>
    <property type="evidence" value="ECO:0007669"/>
    <property type="project" value="UniProtKB-KW"/>
</dbReference>
<dbReference type="AlphaFoldDB" id="A0A3A1UY39"/>
<dbReference type="Gene3D" id="3.20.20.370">
    <property type="entry name" value="Glycoside hydrolase/deacetylase"/>
    <property type="match status" value="1"/>
</dbReference>
<dbReference type="InterPro" id="IPR050248">
    <property type="entry name" value="Polysacc_deacetylase_ArnD"/>
</dbReference>
<evidence type="ECO:0000256" key="4">
    <source>
        <dbReference type="SAM" id="SignalP"/>
    </source>
</evidence>
<feature type="compositionally biased region" description="Low complexity" evidence="3">
    <location>
        <begin position="41"/>
        <end position="71"/>
    </location>
</feature>
<gene>
    <name evidence="6" type="ORF">D3P08_08425</name>
</gene>
<dbReference type="OrthoDB" id="9806342at2"/>
<keyword evidence="1" id="KW-0479">Metal-binding</keyword>
<keyword evidence="4" id="KW-0732">Signal</keyword>
<dbReference type="PANTHER" id="PTHR10587">
    <property type="entry name" value="GLYCOSYL TRANSFERASE-RELATED"/>
    <property type="match status" value="1"/>
</dbReference>
<dbReference type="PROSITE" id="PS51257">
    <property type="entry name" value="PROKAR_LIPOPROTEIN"/>
    <property type="match status" value="1"/>
</dbReference>
<dbReference type="GO" id="GO:0016020">
    <property type="term" value="C:membrane"/>
    <property type="evidence" value="ECO:0007669"/>
    <property type="project" value="TreeGrafter"/>
</dbReference>
<dbReference type="CDD" id="cd10917">
    <property type="entry name" value="CE4_NodB_like_6s_7s"/>
    <property type="match status" value="1"/>
</dbReference>